<keyword evidence="3" id="KW-0443">Lipid metabolism</keyword>
<dbReference type="InterPro" id="IPR013120">
    <property type="entry name" value="FAR_NAD-bd"/>
</dbReference>
<dbReference type="InterPro" id="IPR026055">
    <property type="entry name" value="FAR"/>
</dbReference>
<feature type="domain" description="Fatty acyl-CoA reductase C-terminal" evidence="4">
    <location>
        <begin position="412"/>
        <end position="487"/>
    </location>
</feature>
<name>A0ABP7M6J2_9GAMM</name>
<evidence type="ECO:0000256" key="2">
    <source>
        <dbReference type="ARBA" id="ARBA00022516"/>
    </source>
</evidence>
<dbReference type="Proteomes" id="UP001501565">
    <property type="component" value="Unassembled WGS sequence"/>
</dbReference>
<keyword evidence="7" id="KW-1185">Reference proteome</keyword>
<dbReference type="RefSeq" id="WP_344795505.1">
    <property type="nucleotide sequence ID" value="NZ_BAABBN010000004.1"/>
</dbReference>
<evidence type="ECO:0008006" key="8">
    <source>
        <dbReference type="Google" id="ProtNLM"/>
    </source>
</evidence>
<comment type="caution">
    <text evidence="6">The sequence shown here is derived from an EMBL/GenBank/DDBJ whole genome shotgun (WGS) entry which is preliminary data.</text>
</comment>
<protein>
    <recommendedName>
        <fullName evidence="8">Dehydrogenase</fullName>
    </recommendedName>
</protein>
<evidence type="ECO:0000259" key="4">
    <source>
        <dbReference type="Pfam" id="PF03015"/>
    </source>
</evidence>
<organism evidence="6 7">
    <name type="scientific">Litoribacillus peritrichatus</name>
    <dbReference type="NCBI Taxonomy" id="718191"/>
    <lineage>
        <taxon>Bacteria</taxon>
        <taxon>Pseudomonadati</taxon>
        <taxon>Pseudomonadota</taxon>
        <taxon>Gammaproteobacteria</taxon>
        <taxon>Oceanospirillales</taxon>
        <taxon>Oceanospirillaceae</taxon>
        <taxon>Litoribacillus</taxon>
    </lineage>
</organism>
<feature type="domain" description="Thioester reductase (TE)" evidence="5">
    <location>
        <begin position="20"/>
        <end position="323"/>
    </location>
</feature>
<dbReference type="Pfam" id="PF03015">
    <property type="entry name" value="Sterile"/>
    <property type="match status" value="1"/>
</dbReference>
<evidence type="ECO:0000256" key="3">
    <source>
        <dbReference type="ARBA" id="ARBA00023098"/>
    </source>
</evidence>
<dbReference type="SUPFAM" id="SSF51735">
    <property type="entry name" value="NAD(P)-binding Rossmann-fold domains"/>
    <property type="match status" value="1"/>
</dbReference>
<accession>A0ABP7M6J2</accession>
<keyword evidence="2" id="KW-0444">Lipid biosynthesis</keyword>
<gene>
    <name evidence="6" type="ORF">GCM10022277_06820</name>
</gene>
<dbReference type="CDD" id="cd05236">
    <property type="entry name" value="FAR-N_SDR_e"/>
    <property type="match status" value="1"/>
</dbReference>
<comment type="similarity">
    <text evidence="1">Belongs to the fatty acyl-CoA reductase family.</text>
</comment>
<dbReference type="PANTHER" id="PTHR11011">
    <property type="entry name" value="MALE STERILITY PROTEIN 2-RELATED"/>
    <property type="match status" value="1"/>
</dbReference>
<dbReference type="EMBL" id="BAABBN010000004">
    <property type="protein sequence ID" value="GAA3914946.1"/>
    <property type="molecule type" value="Genomic_DNA"/>
</dbReference>
<evidence type="ECO:0000313" key="6">
    <source>
        <dbReference type="EMBL" id="GAA3914946.1"/>
    </source>
</evidence>
<evidence type="ECO:0000259" key="5">
    <source>
        <dbReference type="Pfam" id="PF07993"/>
    </source>
</evidence>
<dbReference type="Gene3D" id="3.40.50.720">
    <property type="entry name" value="NAD(P)-binding Rossmann-like Domain"/>
    <property type="match status" value="1"/>
</dbReference>
<sequence length="490" mass="55276">MSSPSYLSVQQELAGKNILITGTTGFLGKVVLEKLLRKVPDVYQITLLARKGNQYSSAKERVYQDVIASSVFDRMRSEMGDMFESFLDSKMTVVEGELTQTAFGMAADEFCSLAEDIDLVINCAASVNFREALDQAIRINALSVENLVELVKAAGGVPMIQVSTCYVNGLNQGCIKERIYAPKFHRLKEFEDGSFHVRPLIEKCLEECELVDEASASPEESEHQRIRLGGKIAREYGWNDTYTFTKWMGEQLLIQQLKGSGISIVRPSIIESTLREPVAGWIEGIKVADALIFAYARGKLSFFPGDDKGILDVIPADLVANSIILASAEQVASPKNYRVYQSCSSTDNPIQLKDFIQYVMKESQGNYKNYPKLFKKKPSAKFKTVSDFTFQSVMRGLQFAAFGRGLFQPKLRRKLVDKVTTSKELAKIYSFYTAPRYQFDNTKLKSLWRQFNLDDQKDYTVSASCYDWQEYIAEVHIAGLHKFVLEERVA</sequence>
<dbReference type="InterPro" id="IPR033640">
    <property type="entry name" value="FAR_C"/>
</dbReference>
<evidence type="ECO:0000256" key="1">
    <source>
        <dbReference type="ARBA" id="ARBA00005928"/>
    </source>
</evidence>
<dbReference type="InterPro" id="IPR036291">
    <property type="entry name" value="NAD(P)-bd_dom_sf"/>
</dbReference>
<dbReference type="Pfam" id="PF07993">
    <property type="entry name" value="NAD_binding_4"/>
    <property type="match status" value="1"/>
</dbReference>
<evidence type="ECO:0000313" key="7">
    <source>
        <dbReference type="Proteomes" id="UP001501565"/>
    </source>
</evidence>
<reference evidence="7" key="1">
    <citation type="journal article" date="2019" name="Int. J. Syst. Evol. Microbiol.">
        <title>The Global Catalogue of Microorganisms (GCM) 10K type strain sequencing project: providing services to taxonomists for standard genome sequencing and annotation.</title>
        <authorList>
            <consortium name="The Broad Institute Genomics Platform"/>
            <consortium name="The Broad Institute Genome Sequencing Center for Infectious Disease"/>
            <person name="Wu L."/>
            <person name="Ma J."/>
        </authorList>
    </citation>
    <scope>NUCLEOTIDE SEQUENCE [LARGE SCALE GENOMIC DNA]</scope>
    <source>
        <strain evidence="7">JCM 17551</strain>
    </source>
</reference>
<dbReference type="PANTHER" id="PTHR11011:SF45">
    <property type="entry name" value="FATTY ACYL-COA REDUCTASE CG8306-RELATED"/>
    <property type="match status" value="1"/>
</dbReference>
<proteinExistence type="inferred from homology"/>